<sequence length="381" mass="43715">MYKHECYKIFTRKSIYVVLALVLALMVYAERVPADWNTASDIYGELYEELGGPVTEEKELYVREQMEASDAQELGTYTERDRIAGEVYYLVSLAGQGLQENNERQNELKEQMNRLSASSYDYRVAEKELGILKEVESSYGFYIVQAWLGMFHFIEPFFSVMLLAILILIGLSPVFADEFTQRTTGLILATKHGKRHLVTAKLMAAVTYIVTVFLSLHIFNFILQLNKYGGIQGWNAPIQSLNTASPYSNYFNSPFAWEVWQFYVVTLSVQLFGSVAFAILVLSVSVFTRNALVTFFVSGVILGLPRVMNVIGSEYKWAHFVTSFSYMETLRIERLFASFNAYNVLGQPILYPVLQVIIYTMLSVGLIWFIYRVFRKHQVSY</sequence>
<dbReference type="EMBL" id="BAUU01000005">
    <property type="protein sequence ID" value="GAE29606.1"/>
    <property type="molecule type" value="Genomic_DNA"/>
</dbReference>
<gene>
    <name evidence="2" type="ORF">JCM9152_972</name>
</gene>
<comment type="caution">
    <text evidence="2">The sequence shown here is derived from an EMBL/GenBank/DDBJ whole genome shotgun (WGS) entry which is preliminary data.</text>
</comment>
<proteinExistence type="predicted"/>
<feature type="transmembrane region" description="Helical" evidence="1">
    <location>
        <begin position="349"/>
        <end position="371"/>
    </location>
</feature>
<keyword evidence="1" id="KW-0812">Transmembrane</keyword>
<dbReference type="PANTHER" id="PTHR37305:SF1">
    <property type="entry name" value="MEMBRANE PROTEIN"/>
    <property type="match status" value="1"/>
</dbReference>
<keyword evidence="3" id="KW-1185">Reference proteome</keyword>
<feature type="transmembrane region" description="Helical" evidence="1">
    <location>
        <begin position="197"/>
        <end position="219"/>
    </location>
</feature>
<feature type="transmembrane region" description="Helical" evidence="1">
    <location>
        <begin position="260"/>
        <end position="284"/>
    </location>
</feature>
<evidence type="ECO:0000313" key="2">
    <source>
        <dbReference type="EMBL" id="GAE29606.1"/>
    </source>
</evidence>
<dbReference type="STRING" id="1236971.JCM9152_972"/>
<dbReference type="PANTHER" id="PTHR37305">
    <property type="entry name" value="INTEGRAL MEMBRANE PROTEIN-RELATED"/>
    <property type="match status" value="1"/>
</dbReference>
<evidence type="ECO:0008006" key="4">
    <source>
        <dbReference type="Google" id="ProtNLM"/>
    </source>
</evidence>
<dbReference type="AlphaFoldDB" id="W4QC20"/>
<evidence type="ECO:0000256" key="1">
    <source>
        <dbReference type="SAM" id="Phobius"/>
    </source>
</evidence>
<dbReference type="RefSeq" id="WP_035341405.1">
    <property type="nucleotide sequence ID" value="NZ_BAUU01000005.1"/>
</dbReference>
<accession>W4QC20</accession>
<dbReference type="OrthoDB" id="2806942at2"/>
<feature type="transmembrane region" description="Helical" evidence="1">
    <location>
        <begin position="157"/>
        <end position="176"/>
    </location>
</feature>
<name>W4QC20_9BACI</name>
<keyword evidence="1" id="KW-0472">Membrane</keyword>
<dbReference type="Proteomes" id="UP000018895">
    <property type="component" value="Unassembled WGS sequence"/>
</dbReference>
<protein>
    <recommendedName>
        <fullName evidence="4">ABC transporter</fullName>
    </recommendedName>
</protein>
<evidence type="ECO:0000313" key="3">
    <source>
        <dbReference type="Proteomes" id="UP000018895"/>
    </source>
</evidence>
<reference evidence="2" key="1">
    <citation type="journal article" date="2014" name="Genome Announc.">
        <title>Draft Genome Sequences of Three Alkaliphilic Bacillus Strains, Bacillus wakoensis JCM 9140T, Bacillus akibai JCM 9157T, and Bacillus hemicellulosilyticus JCM 9152T.</title>
        <authorList>
            <person name="Yuki M."/>
            <person name="Oshima K."/>
            <person name="Suda W."/>
            <person name="Oshida Y."/>
            <person name="Kitamura K."/>
            <person name="Iida T."/>
            <person name="Hattori M."/>
            <person name="Ohkuma M."/>
        </authorList>
    </citation>
    <scope>NUCLEOTIDE SEQUENCE [LARGE SCALE GENOMIC DNA]</scope>
    <source>
        <strain evidence="2">JCM 9152</strain>
    </source>
</reference>
<organism evidence="2 3">
    <name type="scientific">Halalkalibacter hemicellulosilyticusJCM 9152</name>
    <dbReference type="NCBI Taxonomy" id="1236971"/>
    <lineage>
        <taxon>Bacteria</taxon>
        <taxon>Bacillati</taxon>
        <taxon>Bacillota</taxon>
        <taxon>Bacilli</taxon>
        <taxon>Bacillales</taxon>
        <taxon>Bacillaceae</taxon>
        <taxon>Halalkalibacter</taxon>
    </lineage>
</organism>
<keyword evidence="1" id="KW-1133">Transmembrane helix</keyword>
<feature type="transmembrane region" description="Helical" evidence="1">
    <location>
        <begin position="291"/>
        <end position="308"/>
    </location>
</feature>